<organism evidence="2 3">
    <name type="scientific">Vibrio renipiscarius</name>
    <dbReference type="NCBI Taxonomy" id="1461322"/>
    <lineage>
        <taxon>Bacteria</taxon>
        <taxon>Pseudomonadati</taxon>
        <taxon>Pseudomonadota</taxon>
        <taxon>Gammaproteobacteria</taxon>
        <taxon>Vibrionales</taxon>
        <taxon>Vibrionaceae</taxon>
        <taxon>Vibrio</taxon>
    </lineage>
</organism>
<dbReference type="AlphaFoldDB" id="A0A0C2JX14"/>
<evidence type="ECO:0000256" key="1">
    <source>
        <dbReference type="SAM" id="SignalP"/>
    </source>
</evidence>
<evidence type="ECO:0008006" key="4">
    <source>
        <dbReference type="Google" id="ProtNLM"/>
    </source>
</evidence>
<keyword evidence="1" id="KW-0732">Signal</keyword>
<keyword evidence="3" id="KW-1185">Reference proteome</keyword>
<protein>
    <recommendedName>
        <fullName evidence="4">HEAT repeat domain-containing protein</fullName>
    </recommendedName>
</protein>
<dbReference type="STRING" id="1461322.OJ16_09675"/>
<comment type="caution">
    <text evidence="2">The sequence shown here is derived from an EMBL/GenBank/DDBJ whole genome shotgun (WGS) entry which is preliminary data.</text>
</comment>
<dbReference type="EMBL" id="JTKH01000013">
    <property type="protein sequence ID" value="KII78711.1"/>
    <property type="molecule type" value="Genomic_DNA"/>
</dbReference>
<evidence type="ECO:0000313" key="2">
    <source>
        <dbReference type="EMBL" id="KII78711.1"/>
    </source>
</evidence>
<accession>A0A0C2JX14</accession>
<feature type="chain" id="PRO_5009758665" description="HEAT repeat domain-containing protein" evidence="1">
    <location>
        <begin position="25"/>
        <end position="332"/>
    </location>
</feature>
<evidence type="ECO:0000313" key="3">
    <source>
        <dbReference type="Proteomes" id="UP000031672"/>
    </source>
</evidence>
<gene>
    <name evidence="2" type="ORF">OJ16_09675</name>
</gene>
<feature type="signal peptide" evidence="1">
    <location>
        <begin position="1"/>
        <end position="24"/>
    </location>
</feature>
<dbReference type="RefSeq" id="WP_040989850.1">
    <property type="nucleotide sequence ID" value="NZ_JTKH01000013.1"/>
</dbReference>
<reference evidence="2 3" key="1">
    <citation type="submission" date="2014-11" db="EMBL/GenBank/DDBJ databases">
        <title>Draft Genome Sequence of Vibrio piscirenalis strains CECT 8603T and CECT 8604, two marine Gammaproteobacterium isolated from cultured gilthead sea bream (Sparus aurata).</title>
        <authorList>
            <person name="Arahal D.R."/>
            <person name="Rodrigo-Torres L."/>
            <person name="Lucena T."/>
            <person name="Pujalte M.J."/>
        </authorList>
    </citation>
    <scope>NUCLEOTIDE SEQUENCE [LARGE SCALE GENOMIC DNA]</scope>
    <source>
        <strain evidence="2 3">DCR 1-4-2</strain>
    </source>
</reference>
<dbReference type="OrthoDB" id="5825090at2"/>
<accession>A0A0C2NGM4</accession>
<sequence length="332" mass="37930">MQQGMLSSLLLSLFLALGSLNAVATEMPPERVELWLQSDHMHHKVAELLLHVVEDDLDALNFSLQRLAFPQQEVARYLLLQKLEQQNMILTPRMAIFVEQQKAMIPTYQVLERGDGYEFSIPAFNFPAIASRLLKRWQQDQSTLDFVMQAERKELELRHWLTEGSDYQQQTREKLFIRELDSLSLEAVEFLTQQLTQEVVVSWLPSSEVMVRLAQVSEDVAIYKLVWLMKADHYTQNELSRLAQVGDTFAQQQIMQAASNPSLREQALTALTSMNPISHEVKAFLIARMNNSEEVSLVADLLARQGHSAWLVELVSSDTHVKRSAILSVLGQ</sequence>
<name>A0A0C2JX14_9VIBR</name>
<dbReference type="Proteomes" id="UP000031672">
    <property type="component" value="Unassembled WGS sequence"/>
</dbReference>
<proteinExistence type="predicted"/>